<sequence>MSGSITLRFKGKVKKICFRQNIPSEDFGCLIASHFDIKKRIIGLKDKQGTMVEIGYFCQKPYEIKPEIYQVIVEDRSHSQSQHRRNFTQSYNFQKQSPPLQNNFLQSAQLGSQIQTSDFASPQQQYLNRSLQVQSQDQRQNSLQQQQQQYSLQQQQQQPTLQSNIQSFQSPYNQTQQSYNNNNNIQNQINTTANYIEDLFEFYEGFLQGDFTQNQKLTAIFILDELTAASILEQYNNVIMEYSENADFFYTYNKEQNSSFIFNNINVAIPCLVLYKGNKKVIELSTTNKKDQIIRIFHNFTNTIIQPNFSSQLVQNSSLNANNDQDQDSFQQVIDIQDIQKNIIQYLDKMHSENLLDNPQYYYFTCQAFKNLNNFLKTLFDDLTDISYESFKENLKNQIRNMVRQDNSLQQKQQQQEQQFQNQQQQSQKLQYSSTQQLQISKQKQKIEQDDILDQITSSSNQNQEIPLRLYQEQINKISRPQTTGNQAQRKQKKRNLKKYNPDIDSYIEITEDLIDQNILEEQQGSIIKTFLLEENLEVLRVYNSYLSGIFNEQILQQKLKDLADKLGSYLERPSSPFPRKFQLIKTINTVLSQYFSPEQIKILNDLAQQGNEMIVSAFEVYESDKDFDEFIDTIKRILKVQSSSFFKQSGSSNINTFYVKDNQTNQNQCFNFFNQNPDQYQQQQQQQKQYNYNRQNRHQQDLQQQQQQLQQQQGGFSIFSNPNYKTTNYDNNNNQVNLSNKNTLQQQEQNQNIFTGQILPNNINNKLFSKEQQFFEFVEANIESIQPEEYGMLQYLYKILDEDLIKMVEQSHLHQKYDLFPIQMLAKQKLNEKMNLEFTKLELKQIYENQANNKTSTYSVYQQFQVEGDLNQFITNLKQALLLDQTQMLNNQLNEGVQSNLKVPVNTVNTNSKMDLFSKQDSFDNGNIFEQETPSLKNQEISDDIQFVKQNSQEVDSAKPYFQNEQKNKQTENQQTQSKQKENNYFQQRQNQINLQKQENFNSFSDSNQKANVNVNINNQSSSIYKINQIQKENKDSLQVNYSNHSSQNMGNGNQKKIIGMNSSLGVISPSSSKKKNLSFIDKLETILSN</sequence>
<keyword evidence="4" id="KW-1185">Reference proteome</keyword>
<feature type="compositionally biased region" description="Low complexity" evidence="2">
    <location>
        <begin position="972"/>
        <end position="984"/>
    </location>
</feature>
<evidence type="ECO:0000256" key="1">
    <source>
        <dbReference type="SAM" id="Coils"/>
    </source>
</evidence>
<evidence type="ECO:0000313" key="3">
    <source>
        <dbReference type="EMBL" id="KRX04768.1"/>
    </source>
</evidence>
<gene>
    <name evidence="3" type="ORF">PPERSA_06402</name>
</gene>
<dbReference type="InParanoid" id="A0A0V0QRY1"/>
<organism evidence="3 4">
    <name type="scientific">Pseudocohnilembus persalinus</name>
    <name type="common">Ciliate</name>
    <dbReference type="NCBI Taxonomy" id="266149"/>
    <lineage>
        <taxon>Eukaryota</taxon>
        <taxon>Sar</taxon>
        <taxon>Alveolata</taxon>
        <taxon>Ciliophora</taxon>
        <taxon>Intramacronucleata</taxon>
        <taxon>Oligohymenophorea</taxon>
        <taxon>Scuticociliatia</taxon>
        <taxon>Philasterida</taxon>
        <taxon>Pseudocohnilembidae</taxon>
        <taxon>Pseudocohnilembus</taxon>
    </lineage>
</organism>
<name>A0A0V0QRY1_PSEPJ</name>
<feature type="region of interest" description="Disordered" evidence="2">
    <location>
        <begin position="477"/>
        <end position="498"/>
    </location>
</feature>
<dbReference type="GO" id="GO:0003713">
    <property type="term" value="F:transcription coactivator activity"/>
    <property type="evidence" value="ECO:0007669"/>
    <property type="project" value="TreeGrafter"/>
</dbReference>
<feature type="coiled-coil region" evidence="1">
    <location>
        <begin position="392"/>
        <end position="426"/>
    </location>
</feature>
<comment type="caution">
    <text evidence="3">The sequence shown here is derived from an EMBL/GenBank/DDBJ whole genome shotgun (WGS) entry which is preliminary data.</text>
</comment>
<reference evidence="3 4" key="1">
    <citation type="journal article" date="2015" name="Sci. Rep.">
        <title>Genome of the facultative scuticociliatosis pathogen Pseudocohnilembus persalinus provides insight into its virulence through horizontal gene transfer.</title>
        <authorList>
            <person name="Xiong J."/>
            <person name="Wang G."/>
            <person name="Cheng J."/>
            <person name="Tian M."/>
            <person name="Pan X."/>
            <person name="Warren A."/>
            <person name="Jiang C."/>
            <person name="Yuan D."/>
            <person name="Miao W."/>
        </authorList>
    </citation>
    <scope>NUCLEOTIDE SEQUENCE [LARGE SCALE GENOMIC DNA]</scope>
    <source>
        <strain evidence="3">36N120E</strain>
    </source>
</reference>
<protein>
    <submittedName>
        <fullName evidence="3">Uncharacterized protein</fullName>
    </submittedName>
</protein>
<accession>A0A0V0QRY1</accession>
<dbReference type="GO" id="GO:0016592">
    <property type="term" value="C:mediator complex"/>
    <property type="evidence" value="ECO:0007669"/>
    <property type="project" value="TreeGrafter"/>
</dbReference>
<feature type="region of interest" description="Disordered" evidence="2">
    <location>
        <begin position="137"/>
        <end position="156"/>
    </location>
</feature>
<dbReference type="PANTHER" id="PTHR46007">
    <property type="entry name" value="MEDIATOR OF RNA POLYMERASE II TRANSCRIPTION SUBUNIT 12"/>
    <property type="match status" value="1"/>
</dbReference>
<evidence type="ECO:0000256" key="2">
    <source>
        <dbReference type="SAM" id="MobiDB-lite"/>
    </source>
</evidence>
<evidence type="ECO:0000313" key="4">
    <source>
        <dbReference type="Proteomes" id="UP000054937"/>
    </source>
</evidence>
<feature type="region of interest" description="Disordered" evidence="2">
    <location>
        <begin position="962"/>
        <end position="984"/>
    </location>
</feature>
<proteinExistence type="predicted"/>
<feature type="compositionally biased region" description="Polar residues" evidence="2">
    <location>
        <begin position="477"/>
        <end position="489"/>
    </location>
</feature>
<keyword evidence="1" id="KW-0175">Coiled coil</keyword>
<dbReference type="GO" id="GO:0045944">
    <property type="term" value="P:positive regulation of transcription by RNA polymerase II"/>
    <property type="evidence" value="ECO:0007669"/>
    <property type="project" value="TreeGrafter"/>
</dbReference>
<dbReference type="EMBL" id="LDAU01000110">
    <property type="protein sequence ID" value="KRX04768.1"/>
    <property type="molecule type" value="Genomic_DNA"/>
</dbReference>
<dbReference type="PANTHER" id="PTHR46007:SF8">
    <property type="entry name" value="C2H2-TYPE DOMAIN-CONTAINING PROTEIN"/>
    <property type="match status" value="1"/>
</dbReference>
<dbReference type="AlphaFoldDB" id="A0A0V0QRY1"/>
<dbReference type="InterPro" id="IPR051647">
    <property type="entry name" value="Mediator_comp_sub12"/>
</dbReference>
<dbReference type="OrthoDB" id="313577at2759"/>
<dbReference type="Proteomes" id="UP000054937">
    <property type="component" value="Unassembled WGS sequence"/>
</dbReference>